<evidence type="ECO:0000256" key="2">
    <source>
        <dbReference type="ARBA" id="ARBA00022692"/>
    </source>
</evidence>
<comment type="caution">
    <text evidence="7">The sequence shown here is derived from an EMBL/GenBank/DDBJ whole genome shotgun (WGS) entry which is preliminary data.</text>
</comment>
<dbReference type="InterPro" id="IPR036259">
    <property type="entry name" value="MFS_trans_sf"/>
</dbReference>
<dbReference type="InterPro" id="IPR005829">
    <property type="entry name" value="Sugar_transporter_CS"/>
</dbReference>
<accession>A0ABV6P883</accession>
<gene>
    <name evidence="7" type="ORF">ACFFFR_00250</name>
</gene>
<dbReference type="SUPFAM" id="SSF103473">
    <property type="entry name" value="MFS general substrate transporter"/>
    <property type="match status" value="1"/>
</dbReference>
<evidence type="ECO:0000256" key="4">
    <source>
        <dbReference type="ARBA" id="ARBA00023136"/>
    </source>
</evidence>
<comment type="subcellular location">
    <subcellularLocation>
        <location evidence="1">Cell membrane</location>
        <topology evidence="1">Multi-pass membrane protein</topology>
    </subcellularLocation>
</comment>
<keyword evidence="4 5" id="KW-0472">Membrane</keyword>
<evidence type="ECO:0000256" key="3">
    <source>
        <dbReference type="ARBA" id="ARBA00022989"/>
    </source>
</evidence>
<dbReference type="RefSeq" id="WP_377457160.1">
    <property type="nucleotide sequence ID" value="NZ_JBHLUB010000001.1"/>
</dbReference>
<dbReference type="Pfam" id="PF07690">
    <property type="entry name" value="MFS_1"/>
    <property type="match status" value="1"/>
</dbReference>
<feature type="transmembrane region" description="Helical" evidence="5">
    <location>
        <begin position="318"/>
        <end position="341"/>
    </location>
</feature>
<keyword evidence="8" id="KW-1185">Reference proteome</keyword>
<dbReference type="PANTHER" id="PTHR23508:SF10">
    <property type="entry name" value="CARBOXYLIC ACID TRANSPORTER PROTEIN HOMOLOG"/>
    <property type="match status" value="1"/>
</dbReference>
<feature type="transmembrane region" description="Helical" evidence="5">
    <location>
        <begin position="225"/>
        <end position="246"/>
    </location>
</feature>
<feature type="transmembrane region" description="Helical" evidence="5">
    <location>
        <begin position="52"/>
        <end position="70"/>
    </location>
</feature>
<sequence>MSVATDAEHQTYKRRAVISASLGWGLDGFTWTMYGFALTAALPVLNMTNADAGWVTALSVAASALGGVIFGNLADRYGRVRVLTWVIIGYSVFTGLTATAQDMFQFMMWRILEGMTFGGEWAVGAALVAEYSTPKYRGRLLAFIQSTYAIGWAASTAAYLVVFSLLEPEIAWRILFVIGILPAFFAIWIRRNAKDAVTLAENPKQQESFRNRWSKLFTGAQAKRTIFATVLGVGVQGVYYSVFVFLPTYLRDERGLSIVGTASYTWVAIVGSFIGYVSSGFFLDWWGRRRTFLFFFIGSAASVSLFVLTPVAQNALDVLIILVLGFFASGQAGGTGAYLSELFPTAIRGTGQAFSYNFGRALAAFGPLTVGLMAESIGLGSAIMTIAIIGAVIGITALVFLPETKDSVIVDSSEEEKSVTTP</sequence>
<feature type="transmembrane region" description="Helical" evidence="5">
    <location>
        <begin position="82"/>
        <end position="101"/>
    </location>
</feature>
<reference evidence="7 8" key="1">
    <citation type="submission" date="2024-09" db="EMBL/GenBank/DDBJ databases">
        <authorList>
            <person name="Sun Q."/>
            <person name="Mori K."/>
        </authorList>
    </citation>
    <scope>NUCLEOTIDE SEQUENCE [LARGE SCALE GENOMIC DNA]</scope>
    <source>
        <strain evidence="7 8">NCAIM B.02604</strain>
    </source>
</reference>
<feature type="transmembrane region" description="Helical" evidence="5">
    <location>
        <begin position="140"/>
        <end position="164"/>
    </location>
</feature>
<feature type="transmembrane region" description="Helical" evidence="5">
    <location>
        <begin position="292"/>
        <end position="312"/>
    </location>
</feature>
<keyword evidence="3 5" id="KW-1133">Transmembrane helix</keyword>
<proteinExistence type="predicted"/>
<evidence type="ECO:0000313" key="8">
    <source>
        <dbReference type="Proteomes" id="UP001589862"/>
    </source>
</evidence>
<dbReference type="PROSITE" id="PS50850">
    <property type="entry name" value="MFS"/>
    <property type="match status" value="1"/>
</dbReference>
<evidence type="ECO:0000259" key="6">
    <source>
        <dbReference type="PROSITE" id="PS50850"/>
    </source>
</evidence>
<evidence type="ECO:0000313" key="7">
    <source>
        <dbReference type="EMBL" id="MFC0580821.1"/>
    </source>
</evidence>
<feature type="transmembrane region" description="Helical" evidence="5">
    <location>
        <begin position="379"/>
        <end position="401"/>
    </location>
</feature>
<feature type="transmembrane region" description="Helical" evidence="5">
    <location>
        <begin position="266"/>
        <end position="285"/>
    </location>
</feature>
<feature type="transmembrane region" description="Helical" evidence="5">
    <location>
        <begin position="170"/>
        <end position="189"/>
    </location>
</feature>
<keyword evidence="2 5" id="KW-0812">Transmembrane</keyword>
<dbReference type="Proteomes" id="UP001589862">
    <property type="component" value="Unassembled WGS sequence"/>
</dbReference>
<evidence type="ECO:0000256" key="5">
    <source>
        <dbReference type="SAM" id="Phobius"/>
    </source>
</evidence>
<organism evidence="7 8">
    <name type="scientific">Micrococcoides hystricis</name>
    <dbReference type="NCBI Taxonomy" id="1572761"/>
    <lineage>
        <taxon>Bacteria</taxon>
        <taxon>Bacillati</taxon>
        <taxon>Actinomycetota</taxon>
        <taxon>Actinomycetes</taxon>
        <taxon>Micrococcales</taxon>
        <taxon>Micrococcaceae</taxon>
        <taxon>Micrococcoides</taxon>
    </lineage>
</organism>
<dbReference type="PANTHER" id="PTHR23508">
    <property type="entry name" value="CARBOXYLIC ACID TRANSPORTER PROTEIN HOMOLOG"/>
    <property type="match status" value="1"/>
</dbReference>
<feature type="transmembrane region" description="Helical" evidence="5">
    <location>
        <begin position="21"/>
        <end position="46"/>
    </location>
</feature>
<dbReference type="EMBL" id="JBHLUB010000001">
    <property type="protein sequence ID" value="MFC0580821.1"/>
    <property type="molecule type" value="Genomic_DNA"/>
</dbReference>
<evidence type="ECO:0000256" key="1">
    <source>
        <dbReference type="ARBA" id="ARBA00004651"/>
    </source>
</evidence>
<dbReference type="Gene3D" id="1.20.1250.20">
    <property type="entry name" value="MFS general substrate transporter like domains"/>
    <property type="match status" value="2"/>
</dbReference>
<dbReference type="InterPro" id="IPR011701">
    <property type="entry name" value="MFS"/>
</dbReference>
<feature type="domain" description="Major facilitator superfamily (MFS) profile" evidence="6">
    <location>
        <begin position="16"/>
        <end position="405"/>
    </location>
</feature>
<name>A0ABV6P883_9MICC</name>
<dbReference type="PROSITE" id="PS00217">
    <property type="entry name" value="SUGAR_TRANSPORT_2"/>
    <property type="match status" value="1"/>
</dbReference>
<protein>
    <submittedName>
        <fullName evidence="7">MFS transporter</fullName>
    </submittedName>
</protein>
<dbReference type="InterPro" id="IPR020846">
    <property type="entry name" value="MFS_dom"/>
</dbReference>